<protein>
    <recommendedName>
        <fullName evidence="10">G-protein coupled receptors family 1 profile domain-containing protein</fullName>
    </recommendedName>
</protein>
<evidence type="ECO:0000256" key="7">
    <source>
        <dbReference type="ARBA" id="ARBA00023170"/>
    </source>
</evidence>
<dbReference type="InterPro" id="IPR017452">
    <property type="entry name" value="GPCR_Rhodpsn_7TM"/>
</dbReference>
<dbReference type="Proteomes" id="UP001345963">
    <property type="component" value="Unassembled WGS sequence"/>
</dbReference>
<keyword evidence="5" id="KW-0297">G-protein coupled receptor</keyword>
<accession>A0ABU7B5W1</accession>
<evidence type="ECO:0000256" key="3">
    <source>
        <dbReference type="ARBA" id="ARBA00022692"/>
    </source>
</evidence>
<comment type="caution">
    <text evidence="11">The sequence shown here is derived from an EMBL/GenBank/DDBJ whole genome shotgun (WGS) entry which is preliminary data.</text>
</comment>
<evidence type="ECO:0000256" key="2">
    <source>
        <dbReference type="ARBA" id="ARBA00022475"/>
    </source>
</evidence>
<feature type="transmembrane region" description="Helical" evidence="9">
    <location>
        <begin position="24"/>
        <end position="47"/>
    </location>
</feature>
<evidence type="ECO:0000256" key="6">
    <source>
        <dbReference type="ARBA" id="ARBA00023136"/>
    </source>
</evidence>
<keyword evidence="2" id="KW-1003">Cell membrane</keyword>
<dbReference type="PROSITE" id="PS50262">
    <property type="entry name" value="G_PROTEIN_RECEP_F1_2"/>
    <property type="match status" value="1"/>
</dbReference>
<keyword evidence="12" id="KW-1185">Reference proteome</keyword>
<feature type="transmembrane region" description="Helical" evidence="9">
    <location>
        <begin position="90"/>
        <end position="116"/>
    </location>
</feature>
<evidence type="ECO:0000256" key="8">
    <source>
        <dbReference type="ARBA" id="ARBA00023224"/>
    </source>
</evidence>
<evidence type="ECO:0000313" key="11">
    <source>
        <dbReference type="EMBL" id="MED6245386.1"/>
    </source>
</evidence>
<reference evidence="11 12" key="1">
    <citation type="submission" date="2021-07" db="EMBL/GenBank/DDBJ databases">
        <authorList>
            <person name="Palmer J.M."/>
        </authorList>
    </citation>
    <scope>NUCLEOTIDE SEQUENCE [LARGE SCALE GENOMIC DNA]</scope>
    <source>
        <strain evidence="11 12">AT_MEX2019</strain>
        <tissue evidence="11">Muscle</tissue>
    </source>
</reference>
<evidence type="ECO:0000256" key="9">
    <source>
        <dbReference type="SAM" id="Phobius"/>
    </source>
</evidence>
<dbReference type="EMBL" id="JAHUTI010040586">
    <property type="protein sequence ID" value="MED6245386.1"/>
    <property type="molecule type" value="Genomic_DNA"/>
</dbReference>
<organism evidence="11 12">
    <name type="scientific">Ataeniobius toweri</name>
    <dbReference type="NCBI Taxonomy" id="208326"/>
    <lineage>
        <taxon>Eukaryota</taxon>
        <taxon>Metazoa</taxon>
        <taxon>Chordata</taxon>
        <taxon>Craniata</taxon>
        <taxon>Vertebrata</taxon>
        <taxon>Euteleostomi</taxon>
        <taxon>Actinopterygii</taxon>
        <taxon>Neopterygii</taxon>
        <taxon>Teleostei</taxon>
        <taxon>Neoteleostei</taxon>
        <taxon>Acanthomorphata</taxon>
        <taxon>Ovalentaria</taxon>
        <taxon>Atherinomorphae</taxon>
        <taxon>Cyprinodontiformes</taxon>
        <taxon>Goodeidae</taxon>
        <taxon>Ataeniobius</taxon>
    </lineage>
</organism>
<dbReference type="Gene3D" id="1.20.1070.10">
    <property type="entry name" value="Rhodopsin 7-helix transmembrane proteins"/>
    <property type="match status" value="1"/>
</dbReference>
<evidence type="ECO:0000256" key="4">
    <source>
        <dbReference type="ARBA" id="ARBA00022989"/>
    </source>
</evidence>
<dbReference type="PRINTS" id="PR00237">
    <property type="entry name" value="GPCRRHODOPSN"/>
</dbReference>
<keyword evidence="7" id="KW-0675">Receptor</keyword>
<gene>
    <name evidence="11" type="ORF">ATANTOWER_002437</name>
</gene>
<feature type="transmembrane region" description="Helical" evidence="9">
    <location>
        <begin position="59"/>
        <end position="78"/>
    </location>
</feature>
<evidence type="ECO:0000259" key="10">
    <source>
        <dbReference type="PROSITE" id="PS50262"/>
    </source>
</evidence>
<keyword evidence="6 9" id="KW-0472">Membrane</keyword>
<dbReference type="PANTHER" id="PTHR24233">
    <property type="entry name" value="P2Y PURINOCEPTOR-RELATED G-PROTEIN COUPLED RECEPTOR"/>
    <property type="match status" value="1"/>
</dbReference>
<comment type="subcellular location">
    <subcellularLocation>
        <location evidence="1">Cell membrane</location>
        <topology evidence="1">Multi-pass membrane protein</topology>
    </subcellularLocation>
</comment>
<dbReference type="SUPFAM" id="SSF81321">
    <property type="entry name" value="Family A G protein-coupled receptor-like"/>
    <property type="match status" value="1"/>
</dbReference>
<feature type="domain" description="G-protein coupled receptors family 1 profile" evidence="10">
    <location>
        <begin position="37"/>
        <end position="143"/>
    </location>
</feature>
<keyword evidence="3 9" id="KW-0812">Transmembrane</keyword>
<keyword evidence="8" id="KW-0807">Transducer</keyword>
<evidence type="ECO:0000313" key="12">
    <source>
        <dbReference type="Proteomes" id="UP001345963"/>
    </source>
</evidence>
<evidence type="ECO:0000256" key="1">
    <source>
        <dbReference type="ARBA" id="ARBA00004651"/>
    </source>
</evidence>
<evidence type="ECO:0000256" key="5">
    <source>
        <dbReference type="ARBA" id="ARBA00023040"/>
    </source>
</evidence>
<proteinExistence type="predicted"/>
<keyword evidence="4 9" id="KW-1133">Transmembrane helix</keyword>
<dbReference type="PANTHER" id="PTHR24233:SF11">
    <property type="entry name" value="P2Y PURINOCEPTOR 14-LIKE"/>
    <property type="match status" value="1"/>
</dbReference>
<dbReference type="Pfam" id="PF00001">
    <property type="entry name" value="7tm_1"/>
    <property type="match status" value="1"/>
</dbReference>
<sequence>MTSNNSTNQTLCDPVSTSSLPTFIFLYSLVFLVGLILNSFTLWFQFCRAQKTISKSWMVYLKNLIATDFLLCLTLPLRIADYADRSVTVHLFYCTFGAPIFYLNMYTSILLMGYIATSRYNNFHDNFKTQPVEICIRGGLNYN</sequence>
<dbReference type="InterPro" id="IPR000276">
    <property type="entry name" value="GPCR_Rhodpsn"/>
</dbReference>
<name>A0ABU7B5W1_9TELE</name>